<accession>A0A7D9DP49</accession>
<dbReference type="PANTHER" id="PTHR11937">
    <property type="entry name" value="ACTIN"/>
    <property type="match status" value="1"/>
</dbReference>
<dbReference type="Gene3D" id="3.30.420.40">
    <property type="match status" value="1"/>
</dbReference>
<dbReference type="EMBL" id="CACRXK020001721">
    <property type="protein sequence ID" value="CAB3990754.1"/>
    <property type="molecule type" value="Genomic_DNA"/>
</dbReference>
<dbReference type="SUPFAM" id="SSF53067">
    <property type="entry name" value="Actin-like ATPase domain"/>
    <property type="match status" value="1"/>
</dbReference>
<name>A0A7D9DP49_PARCT</name>
<dbReference type="Pfam" id="PF00022">
    <property type="entry name" value="Actin"/>
    <property type="match status" value="1"/>
</dbReference>
<evidence type="ECO:0000313" key="1">
    <source>
        <dbReference type="EMBL" id="CAB3990754.1"/>
    </source>
</evidence>
<evidence type="ECO:0000313" key="2">
    <source>
        <dbReference type="Proteomes" id="UP001152795"/>
    </source>
</evidence>
<dbReference type="OrthoDB" id="337660at2759"/>
<proteinExistence type="predicted"/>
<dbReference type="AlphaFoldDB" id="A0A7D9DP49"/>
<organism evidence="1 2">
    <name type="scientific">Paramuricea clavata</name>
    <name type="common">Red gorgonian</name>
    <name type="synonym">Violescent sea-whip</name>
    <dbReference type="NCBI Taxonomy" id="317549"/>
    <lineage>
        <taxon>Eukaryota</taxon>
        <taxon>Metazoa</taxon>
        <taxon>Cnidaria</taxon>
        <taxon>Anthozoa</taxon>
        <taxon>Octocorallia</taxon>
        <taxon>Malacalcyonacea</taxon>
        <taxon>Plexauridae</taxon>
        <taxon>Paramuricea</taxon>
    </lineage>
</organism>
<comment type="caution">
    <text evidence="1">The sequence shown here is derived from an EMBL/GenBank/DDBJ whole genome shotgun (WGS) entry which is preliminary data.</text>
</comment>
<reference evidence="1" key="1">
    <citation type="submission" date="2020-04" db="EMBL/GenBank/DDBJ databases">
        <authorList>
            <person name="Alioto T."/>
            <person name="Alioto T."/>
            <person name="Gomez Garrido J."/>
        </authorList>
    </citation>
    <scope>NUCLEOTIDE SEQUENCE</scope>
    <source>
        <strain evidence="1">A484AB</strain>
    </source>
</reference>
<sequence length="159" mass="17872">MPLFDVIGLGGEKVAVIIDIGEAYTKCGFASEVSPRHIIPSCVTRNINGKIFEEKISPSSVTNSTDNSLYGTLRDFIHHLYFRYLLVNPKERRVVLCESVLWPTKFRETLAKVLFYHFEVPSVLFAPSHLMSLFTLGISTGLVMECGYSETSVLPISFY</sequence>
<keyword evidence="2" id="KW-1185">Reference proteome</keyword>
<dbReference type="InterPro" id="IPR043129">
    <property type="entry name" value="ATPase_NBD"/>
</dbReference>
<gene>
    <name evidence="1" type="ORF">PACLA_8A047004</name>
</gene>
<dbReference type="InterPro" id="IPR004000">
    <property type="entry name" value="Actin"/>
</dbReference>
<dbReference type="Proteomes" id="UP001152795">
    <property type="component" value="Unassembled WGS sequence"/>
</dbReference>
<protein>
    <submittedName>
        <fullName evidence="1">Uncharacterized protein</fullName>
    </submittedName>
</protein>